<dbReference type="InterPro" id="IPR051599">
    <property type="entry name" value="Cell_Envelope_Assoc"/>
</dbReference>
<dbReference type="Pfam" id="PF02698">
    <property type="entry name" value="DUF218"/>
    <property type="match status" value="1"/>
</dbReference>
<dbReference type="EMBL" id="JACGLT010000026">
    <property type="protein sequence ID" value="MBA6154769.1"/>
    <property type="molecule type" value="Genomic_DNA"/>
</dbReference>
<dbReference type="PANTHER" id="PTHR30336:SF4">
    <property type="entry name" value="ENVELOPE BIOGENESIS FACTOR ELYC"/>
    <property type="match status" value="1"/>
</dbReference>
<dbReference type="InterPro" id="IPR014729">
    <property type="entry name" value="Rossmann-like_a/b/a_fold"/>
</dbReference>
<dbReference type="Proteomes" id="UP000541857">
    <property type="component" value="Unassembled WGS sequence"/>
</dbReference>
<protein>
    <submittedName>
        <fullName evidence="2">YdcF family protein</fullName>
    </submittedName>
</protein>
<dbReference type="InterPro" id="IPR003848">
    <property type="entry name" value="DUF218"/>
</dbReference>
<dbReference type="PANTHER" id="PTHR30336">
    <property type="entry name" value="INNER MEMBRANE PROTEIN, PROBABLE PERMEASE"/>
    <property type="match status" value="1"/>
</dbReference>
<comment type="caution">
    <text evidence="2">The sequence shown here is derived from an EMBL/GenBank/DDBJ whole genome shotgun (WGS) entry which is preliminary data.</text>
</comment>
<dbReference type="Gene3D" id="3.40.50.620">
    <property type="entry name" value="HUPs"/>
    <property type="match status" value="1"/>
</dbReference>
<organism evidence="2 3">
    <name type="scientific">Gelidibacter maritimus</name>
    <dbReference type="NCBI Taxonomy" id="2761487"/>
    <lineage>
        <taxon>Bacteria</taxon>
        <taxon>Pseudomonadati</taxon>
        <taxon>Bacteroidota</taxon>
        <taxon>Flavobacteriia</taxon>
        <taxon>Flavobacteriales</taxon>
        <taxon>Flavobacteriaceae</taxon>
        <taxon>Gelidibacter</taxon>
    </lineage>
</organism>
<dbReference type="GO" id="GO:0005886">
    <property type="term" value="C:plasma membrane"/>
    <property type="evidence" value="ECO:0007669"/>
    <property type="project" value="TreeGrafter"/>
</dbReference>
<evidence type="ECO:0000259" key="1">
    <source>
        <dbReference type="Pfam" id="PF02698"/>
    </source>
</evidence>
<gene>
    <name evidence="2" type="ORF">H3Z82_18770</name>
</gene>
<feature type="domain" description="DUF218" evidence="1">
    <location>
        <begin position="248"/>
        <end position="364"/>
    </location>
</feature>
<evidence type="ECO:0000313" key="3">
    <source>
        <dbReference type="Proteomes" id="UP000541857"/>
    </source>
</evidence>
<evidence type="ECO:0000313" key="2">
    <source>
        <dbReference type="EMBL" id="MBA6154769.1"/>
    </source>
</evidence>
<dbReference type="CDD" id="cd06259">
    <property type="entry name" value="YdcF-like"/>
    <property type="match status" value="1"/>
</dbReference>
<dbReference type="GO" id="GO:0000270">
    <property type="term" value="P:peptidoglycan metabolic process"/>
    <property type="evidence" value="ECO:0007669"/>
    <property type="project" value="TreeGrafter"/>
</dbReference>
<name>A0A7W2R5C5_9FLAO</name>
<keyword evidence="3" id="KW-1185">Reference proteome</keyword>
<dbReference type="GO" id="GO:0043164">
    <property type="term" value="P:Gram-negative-bacterium-type cell wall biogenesis"/>
    <property type="evidence" value="ECO:0007669"/>
    <property type="project" value="TreeGrafter"/>
</dbReference>
<accession>A0A7W2R5C5</accession>
<dbReference type="AlphaFoldDB" id="A0A7W2R5C5"/>
<proteinExistence type="predicted"/>
<reference evidence="2 3" key="1">
    <citation type="submission" date="2020-07" db="EMBL/GenBank/DDBJ databases">
        <title>Bacterium isolated from marine sediment.</title>
        <authorList>
            <person name="Shang D."/>
        </authorList>
    </citation>
    <scope>NUCLEOTIDE SEQUENCE [LARGE SCALE GENOMIC DNA]</scope>
    <source>
        <strain evidence="2 3">F6074</strain>
    </source>
</reference>
<sequence length="412" mass="47481">MLFCFFNIQAQTKMHYDANFKASQSNNIVQDKNFYLFTAIQNDPKVTELLEVNPVFKSLLKSKNEEIENSLKHCKDNSACLVKAYSISEDNIAKIGVELENSLKKSSAFKRLVTENLRPSGKYENFKELSDEKYLSACWRLCAAGMNRILSVYGLGESPQYRTMDSISYDVSTDYYRGALWMWSDMLHHKKPTKNKLFFQPSLDFSLSLLYMNHRDEAARYEPLELMENQKPRTEINSINFKDYDYPAILILGNGPENYRDTLSALGKLNLQLGALEFQQKKAPFIIVSGGHAHPFRTPFAEAVQMKKELIQRYHIPEERIIIDPYARHTTTNLRNATRLMLAYNIPIDRPSLVVTNSMHSQYTGANSFAERCLEELGYLPAVIKKRLNSTILEFQPKIESLHQNPFDPLDP</sequence>